<proteinExistence type="predicted"/>
<dbReference type="Gene3D" id="1.25.40.590">
    <property type="entry name" value="Type IV / VI secretion system, DotU"/>
    <property type="match status" value="1"/>
</dbReference>
<keyword evidence="2" id="KW-0472">Membrane</keyword>
<keyword evidence="5" id="KW-1185">Reference proteome</keyword>
<feature type="region of interest" description="Disordered" evidence="1">
    <location>
        <begin position="1"/>
        <end position="31"/>
    </location>
</feature>
<evidence type="ECO:0000313" key="5">
    <source>
        <dbReference type="Proteomes" id="UP001449178"/>
    </source>
</evidence>
<organism evidence="4 5">
    <name type="scientific">Ignatzschineria larvae DSM 13226</name>
    <dbReference type="NCBI Taxonomy" id="1111732"/>
    <lineage>
        <taxon>Bacteria</taxon>
        <taxon>Pseudomonadati</taxon>
        <taxon>Pseudomonadota</taxon>
        <taxon>Gammaproteobacteria</taxon>
        <taxon>Cardiobacteriales</taxon>
        <taxon>Ignatzschineriaceae</taxon>
        <taxon>Ignatzschineria</taxon>
    </lineage>
</organism>
<name>A0ABZ3C1S6_9GAMM</name>
<feature type="compositionally biased region" description="Basic and acidic residues" evidence="1">
    <location>
        <begin position="1"/>
        <end position="10"/>
    </location>
</feature>
<dbReference type="Proteomes" id="UP001449178">
    <property type="component" value="Chromosome"/>
</dbReference>
<protein>
    <submittedName>
        <fullName evidence="4">Type IVB secretion system protein IcmH/DotU</fullName>
    </submittedName>
</protein>
<keyword evidence="2" id="KW-0812">Transmembrane</keyword>
<dbReference type="RefSeq" id="WP_051396175.1">
    <property type="nucleotide sequence ID" value="NZ_AZOD01000012.1"/>
</dbReference>
<feature type="transmembrane region" description="Helical" evidence="2">
    <location>
        <begin position="185"/>
        <end position="204"/>
    </location>
</feature>
<dbReference type="EMBL" id="CP150637">
    <property type="protein sequence ID" value="WZW88584.1"/>
    <property type="molecule type" value="Genomic_DNA"/>
</dbReference>
<evidence type="ECO:0000256" key="1">
    <source>
        <dbReference type="SAM" id="MobiDB-lite"/>
    </source>
</evidence>
<keyword evidence="2" id="KW-1133">Transmembrane helix</keyword>
<feature type="compositionally biased region" description="Polar residues" evidence="1">
    <location>
        <begin position="11"/>
        <end position="25"/>
    </location>
</feature>
<dbReference type="Pfam" id="PF09850">
    <property type="entry name" value="DotU"/>
    <property type="match status" value="1"/>
</dbReference>
<evidence type="ECO:0000259" key="3">
    <source>
        <dbReference type="Pfam" id="PF09850"/>
    </source>
</evidence>
<evidence type="ECO:0000256" key="2">
    <source>
        <dbReference type="SAM" id="Phobius"/>
    </source>
</evidence>
<feature type="transmembrane region" description="Helical" evidence="2">
    <location>
        <begin position="260"/>
        <end position="278"/>
    </location>
</feature>
<accession>A0ABZ3C1S6</accession>
<dbReference type="InterPro" id="IPR017732">
    <property type="entry name" value="T4/T6SS_DotU"/>
</dbReference>
<dbReference type="NCBIfam" id="NF038228">
    <property type="entry name" value="IcmH_DotU_IVB"/>
    <property type="match status" value="1"/>
</dbReference>
<sequence>MSKQQEKSKSLDNTIIGQPSNQPQSIDPEDSYTSKLDPYGDVFIEHVLLEDDHPLNLDPDYWFQLRGSNKDNLFIDCATPLIGLILRAKKQKNSPTDLGHLYQQCIDEIKNIEFELLEAGHENATVIAYRYILCTFIDEAIMSTEWGASSSWMSKSLLVHFHNESWGGEKIYLIITRLEQDFEKYFNLLEFVFLCLCLGFQGRFKVMAYHEQKKHEEIVHNLYEKLRLHRKVDTDAYVSPYENIVSKKYSLDSSVSPKKVMLYILGVTLVIYLIYAFALSHSSSAVVNDLRDILSHEEQL</sequence>
<dbReference type="PANTHER" id="PTHR38033:SF1">
    <property type="entry name" value="DOTU FAMILY TYPE IV_VI SECRETION SYSTEM PROTEIN"/>
    <property type="match status" value="1"/>
</dbReference>
<gene>
    <name evidence="4" type="primary">icmH</name>
    <name evidence="4" type="ORF">WMO13_04145</name>
</gene>
<feature type="domain" description="Type IV / VI secretion system DotU" evidence="3">
    <location>
        <begin position="74"/>
        <end position="277"/>
    </location>
</feature>
<reference evidence="4 5" key="1">
    <citation type="submission" date="2024-03" db="EMBL/GenBank/DDBJ databases">
        <title>Complete Genome Sequence and Annotation of Ignatzschineria larvae DSM 13226.</title>
        <authorList>
            <person name="Cantrell E."/>
            <person name="Burcham Z.M."/>
        </authorList>
    </citation>
    <scope>NUCLEOTIDE SEQUENCE [LARGE SCALE GENOMIC DNA]</scope>
    <source>
        <strain evidence="4 5">DSM 13226</strain>
    </source>
</reference>
<dbReference type="InterPro" id="IPR038522">
    <property type="entry name" value="T4/T6SS_DotU_sf"/>
</dbReference>
<dbReference type="NCBIfam" id="TIGR03349">
    <property type="entry name" value="IV_VI_DotU"/>
    <property type="match status" value="1"/>
</dbReference>
<dbReference type="PANTHER" id="PTHR38033">
    <property type="entry name" value="MEMBRANE PROTEIN-RELATED"/>
    <property type="match status" value="1"/>
</dbReference>
<evidence type="ECO:0000313" key="4">
    <source>
        <dbReference type="EMBL" id="WZW88584.1"/>
    </source>
</evidence>